<proteinExistence type="predicted"/>
<gene>
    <name evidence="3" type="ORF">G6034_12875</name>
</gene>
<feature type="region of interest" description="Disordered" evidence="1">
    <location>
        <begin position="353"/>
        <end position="379"/>
    </location>
</feature>
<name>A0A7Y7IHW8_9MICC</name>
<sequence>MPAMSHFKRTSMAVVGACLTAAAVSAALPASAADKPEAPKTAGYTVKAFPALGSETGPDDVTHLGNSVYVSFQNGVGPLGEAAKTGATESTIQQYSLDGRPGKAWQVTGKVDGLTADPAHHGLLLTANEDGNSSFATLSPEAAQPLTTYTYSGLTHGGGTDAITVRHGKIVVSASAPTDSSGPAAYSVALEGTTATLTPLFLDNAAATIANGPNAGTTTTLALTDPDSNTTVPRSAARFKNTFMLDAQGDQQLIFAADLGKAKQNLQVLNVAQPLDDTAFAAHANETLWITDPAANAVYSVNGPFKAGQAVSTVAPDGAATTLDTLELATGALTPIPELAAIHPKGLMFMASGGKDHDGGIHSHTSRQGEKATGSSTPL</sequence>
<dbReference type="EMBL" id="JAAMFM010000020">
    <property type="protein sequence ID" value="NVM95789.1"/>
    <property type="molecule type" value="Genomic_DNA"/>
</dbReference>
<reference evidence="3 4" key="1">
    <citation type="submission" date="2020-02" db="EMBL/GenBank/DDBJ databases">
        <title>Genome sequence of strain AETb3-4.</title>
        <authorList>
            <person name="Gao J."/>
            <person name="Zhang X."/>
        </authorList>
    </citation>
    <scope>NUCLEOTIDE SEQUENCE [LARGE SCALE GENOMIC DNA]</scope>
    <source>
        <strain evidence="3 4">AETb3-4</strain>
    </source>
</reference>
<evidence type="ECO:0000313" key="4">
    <source>
        <dbReference type="Proteomes" id="UP000543556"/>
    </source>
</evidence>
<feature type="chain" id="PRO_5030901594" evidence="2">
    <location>
        <begin position="33"/>
        <end position="379"/>
    </location>
</feature>
<dbReference type="Proteomes" id="UP000543556">
    <property type="component" value="Unassembled WGS sequence"/>
</dbReference>
<comment type="caution">
    <text evidence="3">The sequence shown here is derived from an EMBL/GenBank/DDBJ whole genome shotgun (WGS) entry which is preliminary data.</text>
</comment>
<dbReference type="SUPFAM" id="SSF63829">
    <property type="entry name" value="Calcium-dependent phosphotriesterase"/>
    <property type="match status" value="1"/>
</dbReference>
<dbReference type="RefSeq" id="WP_176635514.1">
    <property type="nucleotide sequence ID" value="NZ_JAAMFM010000020.1"/>
</dbReference>
<keyword evidence="4" id="KW-1185">Reference proteome</keyword>
<evidence type="ECO:0000256" key="1">
    <source>
        <dbReference type="SAM" id="MobiDB-lite"/>
    </source>
</evidence>
<evidence type="ECO:0000313" key="3">
    <source>
        <dbReference type="EMBL" id="NVM95789.1"/>
    </source>
</evidence>
<feature type="signal peptide" evidence="2">
    <location>
        <begin position="1"/>
        <end position="32"/>
    </location>
</feature>
<evidence type="ECO:0000256" key="2">
    <source>
        <dbReference type="SAM" id="SignalP"/>
    </source>
</evidence>
<accession>A0A7Y7IHW8</accession>
<dbReference type="AlphaFoldDB" id="A0A7Y7IHW8"/>
<keyword evidence="2" id="KW-0732">Signal</keyword>
<organism evidence="3 4">
    <name type="scientific">Arthrobacter wenxiniae</name>
    <dbReference type="NCBI Taxonomy" id="2713570"/>
    <lineage>
        <taxon>Bacteria</taxon>
        <taxon>Bacillati</taxon>
        <taxon>Actinomycetota</taxon>
        <taxon>Actinomycetes</taxon>
        <taxon>Micrococcales</taxon>
        <taxon>Micrococcaceae</taxon>
        <taxon>Arthrobacter</taxon>
    </lineage>
</organism>
<protein>
    <submittedName>
        <fullName evidence="3">Uncharacterized protein</fullName>
    </submittedName>
</protein>